<evidence type="ECO:0000256" key="12">
    <source>
        <dbReference type="HAMAP-Rule" id="MF_01981"/>
    </source>
</evidence>
<keyword evidence="8 12" id="KW-0460">Magnesium</keyword>
<dbReference type="PATRIC" id="fig|999432.5.peg.1552"/>
<feature type="binding site" evidence="12">
    <location>
        <begin position="252"/>
        <end position="254"/>
    </location>
    <ligand>
        <name>substrate</name>
    </ligand>
</feature>
<dbReference type="EC" id="2.7.1.11" evidence="12"/>
<dbReference type="PIRSF" id="PIRSF000534">
    <property type="entry name" value="PPi_PFK_TP0108"/>
    <property type="match status" value="1"/>
</dbReference>
<evidence type="ECO:0000256" key="11">
    <source>
        <dbReference type="ARBA" id="ARBA00048072"/>
    </source>
</evidence>
<name>A0A0E2E4F1_TREDN</name>
<feature type="binding site" evidence="12">
    <location>
        <begin position="360"/>
        <end position="363"/>
    </location>
    <ligand>
        <name>substrate</name>
    </ligand>
</feature>
<dbReference type="NCBIfam" id="NF005301">
    <property type="entry name" value="PRK06830.1"/>
    <property type="match status" value="1"/>
</dbReference>
<evidence type="ECO:0000256" key="8">
    <source>
        <dbReference type="ARBA" id="ARBA00022842"/>
    </source>
</evidence>
<keyword evidence="6 12" id="KW-0418">Kinase</keyword>
<comment type="caution">
    <text evidence="14">The sequence shown here is derived from an EMBL/GenBank/DDBJ whole genome shotgun (WGS) entry which is preliminary data.</text>
</comment>
<dbReference type="GO" id="GO:0006002">
    <property type="term" value="P:fructose 6-phosphate metabolic process"/>
    <property type="evidence" value="ECO:0007669"/>
    <property type="project" value="InterPro"/>
</dbReference>
<dbReference type="FunFam" id="3.40.50.450:FF:000002">
    <property type="entry name" value="ATP-dependent 6-phosphofructokinase"/>
    <property type="match status" value="1"/>
</dbReference>
<keyword evidence="5 12" id="KW-0547">Nucleotide-binding</keyword>
<comment type="pathway">
    <text evidence="12">Carbohydrate degradation; glycolysis; D-glyceraldehyde 3-phosphate and glycerone phosphate from D-glucose: step 3/4.</text>
</comment>
<organism evidence="14">
    <name type="scientific">Treponema denticola H-22</name>
    <dbReference type="NCBI Taxonomy" id="999432"/>
    <lineage>
        <taxon>Bacteria</taxon>
        <taxon>Pseudomonadati</taxon>
        <taxon>Spirochaetota</taxon>
        <taxon>Spirochaetia</taxon>
        <taxon>Spirochaetales</taxon>
        <taxon>Treponemataceae</taxon>
        <taxon>Treponema</taxon>
    </lineage>
</organism>
<dbReference type="GO" id="GO:0005737">
    <property type="term" value="C:cytoplasm"/>
    <property type="evidence" value="ECO:0007669"/>
    <property type="project" value="UniProtKB-SubCell"/>
</dbReference>
<dbReference type="InterPro" id="IPR050929">
    <property type="entry name" value="PFKA"/>
</dbReference>
<comment type="function">
    <text evidence="2">Catalyzes the phosphorylation of D-fructose 6-phosphate, the first committing step of glycolysis. Uses inorganic phosphate (PPi) as phosphoryl donor instead of ATP like common ATP-dependent phosphofructokinases (ATP-PFKs), which renders the reaction reversible, and can thus function both in glycolysis and gluconeogenesis. Consistently, PPi-PFK can replace the enzymes of both the forward (ATP-PFK) and reverse (fructose-bisphosphatase (FBPase)) reactions.</text>
</comment>
<reference evidence="14" key="1">
    <citation type="submission" date="2012-01" db="EMBL/GenBank/DDBJ databases">
        <title>The Genome Sequence of Treponema denticola H-22.</title>
        <authorList>
            <consortium name="The Broad Institute Genome Sequencing Platform"/>
            <person name="Earl A."/>
            <person name="Ward D."/>
            <person name="Feldgarden M."/>
            <person name="Gevers D."/>
            <person name="Blanton J.M."/>
            <person name="Fenno C.J."/>
            <person name="Baranova O.V."/>
            <person name="Mathney J."/>
            <person name="Dewhirst F.E."/>
            <person name="Izard J."/>
            <person name="Young S.K."/>
            <person name="Zeng Q."/>
            <person name="Gargeya S."/>
            <person name="Fitzgerald M."/>
            <person name="Haas B."/>
            <person name="Abouelleil A."/>
            <person name="Alvarado L."/>
            <person name="Arachchi H.M."/>
            <person name="Berlin A."/>
            <person name="Chapman S.B."/>
            <person name="Gearin G."/>
            <person name="Goldberg J."/>
            <person name="Griggs A."/>
            <person name="Gujja S."/>
            <person name="Hansen M."/>
            <person name="Heiman D."/>
            <person name="Howarth C."/>
            <person name="Larimer J."/>
            <person name="Lui A."/>
            <person name="MacDonald P.J.P."/>
            <person name="McCowen C."/>
            <person name="Montmayeur A."/>
            <person name="Murphy C."/>
            <person name="Neiman D."/>
            <person name="Pearson M."/>
            <person name="Priest M."/>
            <person name="Roberts A."/>
            <person name="Saif S."/>
            <person name="Shea T."/>
            <person name="Sisk P."/>
            <person name="Stolte C."/>
            <person name="Sykes S."/>
            <person name="Wortman J."/>
            <person name="Nusbaum C."/>
            <person name="Birren B."/>
        </authorList>
    </citation>
    <scope>NUCLEOTIDE SEQUENCE [LARGE SCALE GENOMIC DNA]</scope>
    <source>
        <strain evidence="14">H-22</strain>
    </source>
</reference>
<dbReference type="UniPathway" id="UPA00109">
    <property type="reaction ID" value="UER00182"/>
</dbReference>
<dbReference type="GO" id="GO:0046872">
    <property type="term" value="F:metal ion binding"/>
    <property type="evidence" value="ECO:0007669"/>
    <property type="project" value="UniProtKB-KW"/>
</dbReference>
<comment type="cofactor">
    <cofactor evidence="1 12">
        <name>Mg(2+)</name>
        <dbReference type="ChEBI" id="CHEBI:18420"/>
    </cofactor>
</comment>
<dbReference type="InterPro" id="IPR035966">
    <property type="entry name" value="PKF_sf"/>
</dbReference>
<dbReference type="InterPro" id="IPR000023">
    <property type="entry name" value="Phosphofructokinase_dom"/>
</dbReference>
<evidence type="ECO:0000313" key="14">
    <source>
        <dbReference type="EMBL" id="EMB33136.1"/>
    </source>
</evidence>
<evidence type="ECO:0000259" key="13">
    <source>
        <dbReference type="Pfam" id="PF00365"/>
    </source>
</evidence>
<dbReference type="RefSeq" id="WP_002666804.1">
    <property type="nucleotide sequence ID" value="NZ_CM001795.1"/>
</dbReference>
<dbReference type="InterPro" id="IPR022953">
    <property type="entry name" value="ATP_PFK"/>
</dbReference>
<comment type="function">
    <text evidence="12">Catalyzes the phosphorylation of D-fructose 6-phosphate to fructose 1,6-bisphosphate by ATP, the first committing step of glycolysis.</text>
</comment>
<dbReference type="GO" id="GO:0047334">
    <property type="term" value="F:diphosphate-fructose-6-phosphate 1-phosphotransferase activity"/>
    <property type="evidence" value="ECO:0007669"/>
    <property type="project" value="UniProtKB-EC"/>
</dbReference>
<dbReference type="SUPFAM" id="SSF53784">
    <property type="entry name" value="Phosphofructokinase"/>
    <property type="match status" value="1"/>
</dbReference>
<evidence type="ECO:0000256" key="10">
    <source>
        <dbReference type="ARBA" id="ARBA00048070"/>
    </source>
</evidence>
<feature type="binding site" evidence="12">
    <location>
        <begin position="152"/>
        <end position="153"/>
    </location>
    <ligand>
        <name>ATP</name>
        <dbReference type="ChEBI" id="CHEBI:30616"/>
    </ligand>
</feature>
<dbReference type="AlphaFoldDB" id="A0A0E2E4F1"/>
<keyword evidence="12" id="KW-0963">Cytoplasm</keyword>
<evidence type="ECO:0000256" key="1">
    <source>
        <dbReference type="ARBA" id="ARBA00001946"/>
    </source>
</evidence>
<dbReference type="Pfam" id="PF00365">
    <property type="entry name" value="PFK"/>
    <property type="match status" value="1"/>
</dbReference>
<feature type="active site" description="Proton acceptor" evidence="12">
    <location>
        <position position="209"/>
    </location>
</feature>
<evidence type="ECO:0000256" key="2">
    <source>
        <dbReference type="ARBA" id="ARBA00003138"/>
    </source>
</evidence>
<dbReference type="GO" id="GO:0003872">
    <property type="term" value="F:6-phosphofructokinase activity"/>
    <property type="evidence" value="ECO:0007669"/>
    <property type="project" value="UniProtKB-UniRule"/>
</dbReference>
<comment type="similarity">
    <text evidence="12">Belongs to the phosphofructokinase type A (PFKA) family. PPi-dependent PFK group II subfamily. Atypical ATP-dependent clade 'X' sub-subfamily.</text>
</comment>
<dbReference type="InterPro" id="IPR012004">
    <property type="entry name" value="PyroP-dep_PFK_TP0108"/>
</dbReference>
<accession>A0A0E2E4F1</accession>
<protein>
    <recommendedName>
        <fullName evidence="12">ATP-dependent 6-phosphofructokinase</fullName>
        <shortName evidence="12">ATP-PFK</shortName>
        <shortName evidence="12">Phosphofructokinase</shortName>
        <ecNumber evidence="12">2.7.1.11</ecNumber>
    </recommendedName>
    <alternativeName>
        <fullName evidence="12">Phosphohexokinase</fullName>
    </alternativeName>
</protein>
<evidence type="ECO:0000256" key="5">
    <source>
        <dbReference type="ARBA" id="ARBA00022741"/>
    </source>
</evidence>
<keyword evidence="4 12" id="KW-0479">Metal-binding</keyword>
<dbReference type="Proteomes" id="UP000011705">
    <property type="component" value="Chromosome"/>
</dbReference>
<comment type="catalytic activity">
    <reaction evidence="10 12">
        <text>beta-D-fructose 6-phosphate + ATP = beta-D-fructose 1,6-bisphosphate + ADP + H(+)</text>
        <dbReference type="Rhea" id="RHEA:16109"/>
        <dbReference type="ChEBI" id="CHEBI:15378"/>
        <dbReference type="ChEBI" id="CHEBI:30616"/>
        <dbReference type="ChEBI" id="CHEBI:32966"/>
        <dbReference type="ChEBI" id="CHEBI:57634"/>
        <dbReference type="ChEBI" id="CHEBI:456216"/>
        <dbReference type="EC" id="2.7.1.11"/>
    </reaction>
</comment>
<dbReference type="GeneID" id="2741679"/>
<evidence type="ECO:0000256" key="7">
    <source>
        <dbReference type="ARBA" id="ARBA00022840"/>
    </source>
</evidence>
<proteinExistence type="inferred from homology"/>
<evidence type="ECO:0000256" key="6">
    <source>
        <dbReference type="ARBA" id="ARBA00022777"/>
    </source>
</evidence>
<feature type="binding site" evidence="12">
    <location>
        <begin position="207"/>
        <end position="209"/>
    </location>
    <ligand>
        <name>substrate</name>
    </ligand>
</feature>
<dbReference type="GO" id="GO:0005524">
    <property type="term" value="F:ATP binding"/>
    <property type="evidence" value="ECO:0007669"/>
    <property type="project" value="UniProtKB-KW"/>
</dbReference>
<dbReference type="EMBL" id="AGDV01000012">
    <property type="protein sequence ID" value="EMB33136.1"/>
    <property type="molecule type" value="Genomic_DNA"/>
</dbReference>
<dbReference type="PRINTS" id="PR00476">
    <property type="entry name" value="PHFRCTKINASE"/>
</dbReference>
<feature type="binding site" evidence="12">
    <location>
        <position position="86"/>
    </location>
    <ligand>
        <name>ATP</name>
        <dbReference type="ChEBI" id="CHEBI:30616"/>
    </ligand>
</feature>
<keyword evidence="9 12" id="KW-0324">Glycolysis</keyword>
<gene>
    <name evidence="12" type="primary">pfkA</name>
    <name evidence="14" type="ORF">HMPREF9726_01497</name>
</gene>
<dbReference type="PANTHER" id="PTHR45770">
    <property type="entry name" value="ATP-DEPENDENT 6-PHOSPHOFRUCTOKINASE 1"/>
    <property type="match status" value="1"/>
</dbReference>
<feature type="domain" description="Phosphofructokinase" evidence="13">
    <location>
        <begin position="79"/>
        <end position="385"/>
    </location>
</feature>
<evidence type="ECO:0000256" key="9">
    <source>
        <dbReference type="ARBA" id="ARBA00023152"/>
    </source>
</evidence>
<comment type="subunit">
    <text evidence="12">Homodimer.</text>
</comment>
<keyword evidence="3 12" id="KW-0808">Transferase</keyword>
<feature type="binding site" evidence="12">
    <location>
        <begin position="178"/>
        <end position="181"/>
    </location>
    <ligand>
        <name>ATP</name>
        <dbReference type="ChEBI" id="CHEBI:30616"/>
    </ligand>
</feature>
<comment type="catalytic activity">
    <reaction evidence="11">
        <text>beta-D-fructose 6-phosphate + diphosphate = beta-D-fructose 1,6-bisphosphate + phosphate + H(+)</text>
        <dbReference type="Rhea" id="RHEA:13613"/>
        <dbReference type="ChEBI" id="CHEBI:15378"/>
        <dbReference type="ChEBI" id="CHEBI:32966"/>
        <dbReference type="ChEBI" id="CHEBI:33019"/>
        <dbReference type="ChEBI" id="CHEBI:43474"/>
        <dbReference type="ChEBI" id="CHEBI:57634"/>
        <dbReference type="EC" id="2.7.1.90"/>
    </reaction>
</comment>
<dbReference type="Gene3D" id="3.40.50.450">
    <property type="match status" value="1"/>
</dbReference>
<feature type="site" description="Important for substrate specificity; cannot use PPi as phosphoryl donor" evidence="12">
    <location>
        <position position="180"/>
    </location>
</feature>
<evidence type="ECO:0000256" key="4">
    <source>
        <dbReference type="ARBA" id="ARBA00022723"/>
    </source>
</evidence>
<comment type="subcellular location">
    <subcellularLocation>
        <location evidence="12">Cytoplasm</location>
    </subcellularLocation>
</comment>
<feature type="binding site" evidence="12">
    <location>
        <position position="179"/>
    </location>
    <ligand>
        <name>Mg(2+)</name>
        <dbReference type="ChEBI" id="CHEBI:18420"/>
        <note>catalytic</note>
    </ligand>
</feature>
<sequence>MKKTDFSISTLGECKIQSPIMLSETHGDLIANYVTDNEFIRYNLDASLGETGEPLTHADIIEKAGPRQKIYFSPNYVHAAIATCGGLCPGINDVIRAIVRCLWTRYGVRRISGIKFGYKGFISEYGFSPVPLTPEAVNGIHKTGGSFLGTSRGGGTRVTEIVDGIEQMNINMVFFIGGDGTQKGALEVSREIERRKLKISVIGIPKTIDNDLSFIQKSFGFDTAIAKATESVAAANMEASSQINGIGLVKLMGRESGFIATHTAIACHEAHFVLIPEVRFELGGENGFLKLLEKKLIENGYALIVAAEGAGQHLMNIEEETDASGNKKLADIGLFLKKEITEYFDKIGMHINLKYIDPSYQIRSSIAAPIDSVYCERLGNNAVHAAMAGKTRTLIGLVNNKFVHLPIEQVVSERKYVNPESSLWRDALDATGQPTTMI</sequence>
<feature type="binding site" evidence="12">
    <location>
        <position position="308"/>
    </location>
    <ligand>
        <name>substrate</name>
    </ligand>
</feature>
<dbReference type="HOGENOM" id="CLU_020655_7_4_12"/>
<keyword evidence="7 12" id="KW-0067">ATP-binding</keyword>
<evidence type="ECO:0000256" key="3">
    <source>
        <dbReference type="ARBA" id="ARBA00022679"/>
    </source>
</evidence>
<dbReference type="HAMAP" id="MF_01981">
    <property type="entry name" value="Phosphofructokinase_II_X"/>
    <property type="match status" value="1"/>
</dbReference>